<dbReference type="InterPro" id="IPR052163">
    <property type="entry name" value="DGC-Regulatory_Protein"/>
</dbReference>
<evidence type="ECO:0000256" key="1">
    <source>
        <dbReference type="ARBA" id="ARBA00023015"/>
    </source>
</evidence>
<dbReference type="AlphaFoldDB" id="A0A4R6K4J2"/>
<evidence type="ECO:0000313" key="6">
    <source>
        <dbReference type="Proteomes" id="UP000294901"/>
    </source>
</evidence>
<keyword evidence="6" id="KW-1185">Reference proteome</keyword>
<feature type="domain" description="GGDEF" evidence="4">
    <location>
        <begin position="490"/>
        <end position="623"/>
    </location>
</feature>
<gene>
    <name evidence="5" type="ORF">C8E87_6421</name>
</gene>
<proteinExistence type="predicted"/>
<dbReference type="SUPFAM" id="SSF53822">
    <property type="entry name" value="Periplasmic binding protein-like I"/>
    <property type="match status" value="1"/>
</dbReference>
<dbReference type="InterPro" id="IPR000160">
    <property type="entry name" value="GGDEF_dom"/>
</dbReference>
<dbReference type="NCBIfam" id="TIGR00254">
    <property type="entry name" value="GGDEF"/>
    <property type="match status" value="1"/>
</dbReference>
<dbReference type="Proteomes" id="UP000294901">
    <property type="component" value="Unassembled WGS sequence"/>
</dbReference>
<accession>A0A4R6K4J2</accession>
<dbReference type="EMBL" id="SNWR01000001">
    <property type="protein sequence ID" value="TDO42646.1"/>
    <property type="molecule type" value="Genomic_DNA"/>
</dbReference>
<comment type="caution">
    <text evidence="5">The sequence shown here is derived from an EMBL/GenBank/DDBJ whole genome shotgun (WGS) entry which is preliminary data.</text>
</comment>
<sequence length="628" mass="66458">MSPVGRRTYGVLSPFVGGDYYGTMISGANEAAVSRGDRLLALQTLDPGSYNADRSGLPDYRRPVAWDHLSGVMVLAGAIHESYAQAVLIAGLPVVTVGHELRDCSATLADNSAGVREAVEHLIEHGHQRVAFAGQMAHFDVRERRAGYESALTGHGLIPSGDLAIDVTDNHESGGELAADLLLAAGMPATAVVCGTDRNAMGLIRRLGEHGVRVPRDLAVVGFDDLAGAMYMRPSLSTVRQSAGEIGAAAVELLAELAGNRPSSRVVRRVPTTFVRRDSCGCPPSGLPVTEDLTRYLFGQVCSLQEMLNIQHELGIDLLGAHDRDPRELGWLKRTTAFAGCLGLWSDSAVPTLDAELRIEGEYPAGYELAGATMPASRFPPAELFELADGAAGDAVFVVPVRSATRDWGMLAAVGHIQESSPPGSEMMNQSGALLAAALDRGAMVAALREQEEQLRDAALHDALTGLPNRVLLADRMRQAGLRAARQPGHRFAVLLLDLNGFKAVNDSLGHAAGDVLLIEVAQRLTGLLRDSDTVARLGGDEFVVLLDGLPADGAERLVKDTIAARLTEPYTIDGGRVTVGVSIGVALSGENADDSDRLLREADAAMYRAKLASRAASSSDSTHPSTR</sequence>
<dbReference type="PANTHER" id="PTHR46663">
    <property type="entry name" value="DIGUANYLATE CYCLASE DGCT-RELATED"/>
    <property type="match status" value="1"/>
</dbReference>
<reference evidence="5 6" key="1">
    <citation type="submission" date="2019-03" db="EMBL/GenBank/DDBJ databases">
        <title>Sequencing the genomes of 1000 actinobacteria strains.</title>
        <authorList>
            <person name="Klenk H.-P."/>
        </authorList>
    </citation>
    <scope>NUCLEOTIDE SEQUENCE [LARGE SCALE GENOMIC DNA]</scope>
    <source>
        <strain evidence="5 6">DSM 43805</strain>
    </source>
</reference>
<dbReference type="OrthoDB" id="8864477at2"/>
<dbReference type="CDD" id="cd06267">
    <property type="entry name" value="PBP1_LacI_sugar_binding-like"/>
    <property type="match status" value="1"/>
</dbReference>
<dbReference type="InterPro" id="IPR046335">
    <property type="entry name" value="LacI/GalR-like_sensor"/>
</dbReference>
<dbReference type="Pfam" id="PF00990">
    <property type="entry name" value="GGDEF"/>
    <property type="match status" value="1"/>
</dbReference>
<dbReference type="SUPFAM" id="SSF55073">
    <property type="entry name" value="Nucleotide cyclase"/>
    <property type="match status" value="1"/>
</dbReference>
<dbReference type="GO" id="GO:0003677">
    <property type="term" value="F:DNA binding"/>
    <property type="evidence" value="ECO:0007669"/>
    <property type="project" value="UniProtKB-KW"/>
</dbReference>
<dbReference type="InterPro" id="IPR028082">
    <property type="entry name" value="Peripla_BP_I"/>
</dbReference>
<keyword evidence="1" id="KW-0805">Transcription regulation</keyword>
<protein>
    <submittedName>
        <fullName evidence="5">Diguanylate cyclase (GGDEF)-like protein</fullName>
    </submittedName>
</protein>
<keyword evidence="2" id="KW-0238">DNA-binding</keyword>
<evidence type="ECO:0000256" key="2">
    <source>
        <dbReference type="ARBA" id="ARBA00023125"/>
    </source>
</evidence>
<dbReference type="Gene3D" id="3.30.70.270">
    <property type="match status" value="1"/>
</dbReference>
<dbReference type="InterPro" id="IPR043128">
    <property type="entry name" value="Rev_trsase/Diguanyl_cyclase"/>
</dbReference>
<keyword evidence="3" id="KW-0804">Transcription</keyword>
<evidence type="ECO:0000313" key="5">
    <source>
        <dbReference type="EMBL" id="TDO42646.1"/>
    </source>
</evidence>
<name>A0A4R6K4J2_9ACTN</name>
<dbReference type="SMART" id="SM00267">
    <property type="entry name" value="GGDEF"/>
    <property type="match status" value="1"/>
</dbReference>
<evidence type="ECO:0000259" key="4">
    <source>
        <dbReference type="PROSITE" id="PS50887"/>
    </source>
</evidence>
<dbReference type="CDD" id="cd01949">
    <property type="entry name" value="GGDEF"/>
    <property type="match status" value="1"/>
</dbReference>
<dbReference type="PROSITE" id="PS50887">
    <property type="entry name" value="GGDEF"/>
    <property type="match status" value="1"/>
</dbReference>
<dbReference type="Pfam" id="PF13377">
    <property type="entry name" value="Peripla_BP_3"/>
    <property type="match status" value="1"/>
</dbReference>
<evidence type="ECO:0000256" key="3">
    <source>
        <dbReference type="ARBA" id="ARBA00023163"/>
    </source>
</evidence>
<dbReference type="Gene3D" id="3.40.50.2300">
    <property type="match status" value="2"/>
</dbReference>
<dbReference type="PANTHER" id="PTHR46663:SF2">
    <property type="entry name" value="GGDEF DOMAIN-CONTAINING PROTEIN"/>
    <property type="match status" value="1"/>
</dbReference>
<organism evidence="5 6">
    <name type="scientific">Paractinoplanes brasiliensis</name>
    <dbReference type="NCBI Taxonomy" id="52695"/>
    <lineage>
        <taxon>Bacteria</taxon>
        <taxon>Bacillati</taxon>
        <taxon>Actinomycetota</taxon>
        <taxon>Actinomycetes</taxon>
        <taxon>Micromonosporales</taxon>
        <taxon>Micromonosporaceae</taxon>
        <taxon>Paractinoplanes</taxon>
    </lineage>
</organism>
<dbReference type="InterPro" id="IPR029787">
    <property type="entry name" value="Nucleotide_cyclase"/>
</dbReference>